<keyword evidence="1" id="KW-1133">Transmembrane helix</keyword>
<dbReference type="HOGENOM" id="CLU_674387_0_0_1"/>
<evidence type="ECO:0000313" key="2">
    <source>
        <dbReference type="EMBL" id="EAQ83158.1"/>
    </source>
</evidence>
<feature type="transmembrane region" description="Helical" evidence="1">
    <location>
        <begin position="201"/>
        <end position="223"/>
    </location>
</feature>
<keyword evidence="1" id="KW-0812">Transmembrane</keyword>
<proteinExistence type="predicted"/>
<feature type="transmembrane region" description="Helical" evidence="1">
    <location>
        <begin position="353"/>
        <end position="372"/>
    </location>
</feature>
<keyword evidence="3" id="KW-1185">Reference proteome</keyword>
<organism evidence="2 3">
    <name type="scientific">Chaetomium globosum (strain ATCC 6205 / CBS 148.51 / DSM 1962 / NBRC 6347 / NRRL 1970)</name>
    <name type="common">Soil fungus</name>
    <dbReference type="NCBI Taxonomy" id="306901"/>
    <lineage>
        <taxon>Eukaryota</taxon>
        <taxon>Fungi</taxon>
        <taxon>Dikarya</taxon>
        <taxon>Ascomycota</taxon>
        <taxon>Pezizomycotina</taxon>
        <taxon>Sordariomycetes</taxon>
        <taxon>Sordariomycetidae</taxon>
        <taxon>Sordariales</taxon>
        <taxon>Chaetomiaceae</taxon>
        <taxon>Chaetomium</taxon>
    </lineage>
</organism>
<dbReference type="AlphaFoldDB" id="Q2GM28"/>
<dbReference type="InParanoid" id="Q2GM28"/>
<dbReference type="VEuPathDB" id="FungiDB:CHGG_10976"/>
<dbReference type="GeneID" id="4397267"/>
<dbReference type="STRING" id="306901.Q2GM28"/>
<evidence type="ECO:0000313" key="3">
    <source>
        <dbReference type="Proteomes" id="UP000001056"/>
    </source>
</evidence>
<reference evidence="3" key="1">
    <citation type="journal article" date="2015" name="Genome Announc.">
        <title>Draft genome sequence of the cellulolytic fungus Chaetomium globosum.</title>
        <authorList>
            <person name="Cuomo C.A."/>
            <person name="Untereiner W.A."/>
            <person name="Ma L.-J."/>
            <person name="Grabherr M."/>
            <person name="Birren B.W."/>
        </authorList>
    </citation>
    <scope>NUCLEOTIDE SEQUENCE [LARGE SCALE GENOMIC DNA]</scope>
    <source>
        <strain evidence="3">ATCC 6205 / CBS 148.51 / DSM 1962 / NBRC 6347 / NRRL 1970</strain>
    </source>
</reference>
<dbReference type="OMA" id="MWANETY"/>
<accession>Q2GM28</accession>
<keyword evidence="1" id="KW-0472">Membrane</keyword>
<dbReference type="OrthoDB" id="4585870at2759"/>
<gene>
    <name evidence="2" type="ORF">CHGG_10976</name>
</gene>
<feature type="transmembrane region" description="Helical" evidence="1">
    <location>
        <begin position="331"/>
        <end position="347"/>
    </location>
</feature>
<feature type="transmembrane region" description="Helical" evidence="1">
    <location>
        <begin position="379"/>
        <end position="399"/>
    </location>
</feature>
<dbReference type="EMBL" id="CH408036">
    <property type="protein sequence ID" value="EAQ83158.1"/>
    <property type="molecule type" value="Genomic_DNA"/>
</dbReference>
<dbReference type="Proteomes" id="UP000001056">
    <property type="component" value="Unassembled WGS sequence"/>
</dbReference>
<name>Q2GM28_CHAGB</name>
<dbReference type="RefSeq" id="XP_001226243.1">
    <property type="nucleotide sequence ID" value="XM_001226242.1"/>
</dbReference>
<evidence type="ECO:0000256" key="1">
    <source>
        <dbReference type="SAM" id="Phobius"/>
    </source>
</evidence>
<protein>
    <submittedName>
        <fullName evidence="2">Uncharacterized protein</fullName>
    </submittedName>
</protein>
<dbReference type="eggNOG" id="ENOG502SQFB">
    <property type="taxonomic scope" value="Eukaryota"/>
</dbReference>
<sequence length="408" mass="45443">MAFPTLASAMTGYVARTAAYVKDAPGSDGNYILFNEFDVVAYVIHDAWRINKTGDLLVSYGPTSWDPITGKEAPLLSEDGGIPSNKCGANVSWPGCELFVDTSHYVTEYGFYGLTQEPSVWAGKTQLRAPALNITAFFLGNEVHPTMAGRDWVHPITKEKPFLDPAKVTYMVSNRTYNLSYVQQYGACQPDSDVYQWGFSYIQLFILLVLLLAWTLGIWAIWLKAHINLPLASNKHAGEVPRGRIALLHLAFAMQRDLSVAGIDPTPMTDGQLGREIHQRVKGGGMVWLASADGLDTDPLDGTITTAITDTRKPDVLLGGFLWQKTKELKWVLLAFISYFSATVYGATCLYALAWPLFVVSWLCCFGLYGFFFAGRMRWLLWVYVPCTCILGTVVTFMARRALFMKSW</sequence>